<dbReference type="STRING" id="555088.DealDRAFT_2650"/>
<evidence type="ECO:0000259" key="10">
    <source>
        <dbReference type="Pfam" id="PF00460"/>
    </source>
</evidence>
<keyword evidence="13" id="KW-0966">Cell projection</keyword>
<feature type="domain" description="Flagellar hook-associated protein FlgK helical" evidence="12">
    <location>
        <begin position="96"/>
        <end position="329"/>
    </location>
</feature>
<dbReference type="Pfam" id="PF00460">
    <property type="entry name" value="Flg_bb_rod"/>
    <property type="match status" value="1"/>
</dbReference>
<dbReference type="NCBIfam" id="TIGR02492">
    <property type="entry name" value="flgK_ends"/>
    <property type="match status" value="1"/>
</dbReference>
<keyword evidence="14" id="KW-1185">Reference proteome</keyword>
<dbReference type="InterPro" id="IPR010930">
    <property type="entry name" value="Flg_bb/hook_C_dom"/>
</dbReference>
<dbReference type="AlphaFoldDB" id="C0GJJ1"/>
<dbReference type="GO" id="GO:0005576">
    <property type="term" value="C:extracellular region"/>
    <property type="evidence" value="ECO:0007669"/>
    <property type="project" value="UniProtKB-SubCell"/>
</dbReference>
<evidence type="ECO:0000259" key="12">
    <source>
        <dbReference type="Pfam" id="PF22638"/>
    </source>
</evidence>
<evidence type="ECO:0000313" key="13">
    <source>
        <dbReference type="EMBL" id="EEG76538.1"/>
    </source>
</evidence>
<reference evidence="13 14" key="1">
    <citation type="submission" date="2009-02" db="EMBL/GenBank/DDBJ databases">
        <title>Sequencing of the draft genome and assembly of Dethiobacter alkaliphilus AHT 1.</title>
        <authorList>
            <consortium name="US DOE Joint Genome Institute (JGI-PGF)"/>
            <person name="Lucas S."/>
            <person name="Copeland A."/>
            <person name="Lapidus A."/>
            <person name="Glavina del Rio T."/>
            <person name="Dalin E."/>
            <person name="Tice H."/>
            <person name="Bruce D."/>
            <person name="Goodwin L."/>
            <person name="Pitluck S."/>
            <person name="Larimer F."/>
            <person name="Land M.L."/>
            <person name="Hauser L."/>
            <person name="Muyzer G."/>
        </authorList>
    </citation>
    <scope>NUCLEOTIDE SEQUENCE [LARGE SCALE GENOMIC DNA]</scope>
    <source>
        <strain evidence="13 14">AHT 1</strain>
    </source>
</reference>
<dbReference type="GO" id="GO:0044780">
    <property type="term" value="P:bacterial-type flagellum assembly"/>
    <property type="evidence" value="ECO:0007669"/>
    <property type="project" value="InterPro"/>
</dbReference>
<evidence type="ECO:0000256" key="1">
    <source>
        <dbReference type="ARBA" id="ARBA00004365"/>
    </source>
</evidence>
<dbReference type="PANTHER" id="PTHR30033:SF1">
    <property type="entry name" value="FLAGELLAR HOOK-ASSOCIATED PROTEIN 1"/>
    <property type="match status" value="1"/>
</dbReference>
<keyword evidence="8" id="KW-0175">Coiled coil</keyword>
<dbReference type="SUPFAM" id="SSF64518">
    <property type="entry name" value="Phase 1 flagellin"/>
    <property type="match status" value="1"/>
</dbReference>
<sequence length="494" mass="55031">MSTFFGLNISRLGMQAQQKALEVTAHNVANANTPGYSRQVAGMSTTTPLPYPNGQGMLGSGVKVSQIARVRELFLDNQIRDEMHILGNWESRKEYLSQVEMIFMEPSDTGFNSVLSTFFDSWQELSLSPESSPARAALVENANFLVNSIQHTYTQLESVRADITKDIELKVNDLNSLAEQIKDLNQQITTLTAKGDSPNDLMDRRDLLLDNLAKMVNYDLHIADNGAVNIFIGGRPLVQQNIVNTLKTVEGTPEQNSEWLPGPQIVWSRDERPTQINSGEIAGLIATRDDDLRKYMEEFESMAWGLVDSINEYHNNGMDLTGEYGIDFFTGDHLKTIGVNKDIQNDLRKIAASTPPIPRGEDGSEEAPFKPAPGDGSNAVQISQLRNSRITVNSDAKNLRGRLELDDEGGTTFANFYRDTIARLGVDSQESIRMATNQTSLVEMMSDRRDSISGVSIDEEMANMVQFQLSYQASARVITTLDEIYDTLINRMVR</sequence>
<dbReference type="EMBL" id="ACJM01000016">
    <property type="protein sequence ID" value="EEG76538.1"/>
    <property type="molecule type" value="Genomic_DNA"/>
</dbReference>
<dbReference type="PANTHER" id="PTHR30033">
    <property type="entry name" value="FLAGELLAR HOOK-ASSOCIATED PROTEIN 1"/>
    <property type="match status" value="1"/>
</dbReference>
<dbReference type="InterPro" id="IPR053927">
    <property type="entry name" value="FlgK_helical"/>
</dbReference>
<name>C0GJJ1_DETAL</name>
<dbReference type="GO" id="GO:0005198">
    <property type="term" value="F:structural molecule activity"/>
    <property type="evidence" value="ECO:0007669"/>
    <property type="project" value="UniProtKB-UniRule"/>
</dbReference>
<comment type="similarity">
    <text evidence="3 7">Belongs to the flagella basal body rod proteins family.</text>
</comment>
<dbReference type="OrthoDB" id="9802553at2"/>
<evidence type="ECO:0000256" key="3">
    <source>
        <dbReference type="ARBA" id="ARBA00009677"/>
    </source>
</evidence>
<evidence type="ECO:0000256" key="8">
    <source>
        <dbReference type="SAM" id="Coils"/>
    </source>
</evidence>
<evidence type="ECO:0000259" key="11">
    <source>
        <dbReference type="Pfam" id="PF06429"/>
    </source>
</evidence>
<dbReference type="RefSeq" id="WP_008518265.1">
    <property type="nucleotide sequence ID" value="NZ_ACJM01000016.1"/>
</dbReference>
<keyword evidence="13" id="KW-0969">Cilium</keyword>
<dbReference type="InterPro" id="IPR001444">
    <property type="entry name" value="Flag_bb_rod_N"/>
</dbReference>
<dbReference type="Pfam" id="PF22638">
    <property type="entry name" value="FlgK_D1"/>
    <property type="match status" value="1"/>
</dbReference>
<dbReference type="PRINTS" id="PR01005">
    <property type="entry name" value="FLGHOOKAP1"/>
</dbReference>
<dbReference type="InterPro" id="IPR002371">
    <property type="entry name" value="FlgK"/>
</dbReference>
<dbReference type="Pfam" id="PF06429">
    <property type="entry name" value="Flg_bbr_C"/>
    <property type="match status" value="1"/>
</dbReference>
<feature type="domain" description="Flagellar basal body rod protein N-terminal" evidence="10">
    <location>
        <begin position="7"/>
        <end position="36"/>
    </location>
</feature>
<evidence type="ECO:0000256" key="6">
    <source>
        <dbReference type="ARBA" id="ARBA00023143"/>
    </source>
</evidence>
<comment type="caution">
    <text evidence="13">The sequence shown here is derived from an EMBL/GenBank/DDBJ whole genome shotgun (WGS) entry which is preliminary data.</text>
</comment>
<dbReference type="Proteomes" id="UP000006443">
    <property type="component" value="Unassembled WGS sequence"/>
</dbReference>
<evidence type="ECO:0000256" key="4">
    <source>
        <dbReference type="ARBA" id="ARBA00016244"/>
    </source>
</evidence>
<evidence type="ECO:0000256" key="2">
    <source>
        <dbReference type="ARBA" id="ARBA00004613"/>
    </source>
</evidence>
<evidence type="ECO:0000256" key="9">
    <source>
        <dbReference type="SAM" id="MobiDB-lite"/>
    </source>
</evidence>
<keyword evidence="5 7" id="KW-0964">Secreted</keyword>
<feature type="domain" description="Flagellar basal-body/hook protein C-terminal" evidence="11">
    <location>
        <begin position="452"/>
        <end position="490"/>
    </location>
</feature>
<accession>C0GJJ1</accession>
<comment type="subcellular location">
    <subcellularLocation>
        <location evidence="1 7">Bacterial flagellum</location>
    </subcellularLocation>
    <subcellularLocation>
        <location evidence="2 7">Secreted</location>
    </subcellularLocation>
</comment>
<evidence type="ECO:0000256" key="7">
    <source>
        <dbReference type="RuleBase" id="RU362065"/>
    </source>
</evidence>
<keyword evidence="6 7" id="KW-0975">Bacterial flagellum</keyword>
<dbReference type="GO" id="GO:0009424">
    <property type="term" value="C:bacterial-type flagellum hook"/>
    <property type="evidence" value="ECO:0007669"/>
    <property type="project" value="UniProtKB-UniRule"/>
</dbReference>
<keyword evidence="13" id="KW-0282">Flagellum</keyword>
<feature type="coiled-coil region" evidence="8">
    <location>
        <begin position="167"/>
        <end position="194"/>
    </location>
</feature>
<organism evidence="13 14">
    <name type="scientific">Dethiobacter alkaliphilus AHT 1</name>
    <dbReference type="NCBI Taxonomy" id="555088"/>
    <lineage>
        <taxon>Bacteria</taxon>
        <taxon>Bacillati</taxon>
        <taxon>Bacillota</taxon>
        <taxon>Dethiobacteria</taxon>
        <taxon>Dethiobacterales</taxon>
        <taxon>Dethiobacteraceae</taxon>
        <taxon>Dethiobacter</taxon>
    </lineage>
</organism>
<gene>
    <name evidence="7" type="primary">flgK</name>
    <name evidence="13" type="ORF">DealDRAFT_2650</name>
</gene>
<feature type="region of interest" description="Disordered" evidence="9">
    <location>
        <begin position="352"/>
        <end position="378"/>
    </location>
</feature>
<dbReference type="eggNOG" id="COG1256">
    <property type="taxonomic scope" value="Bacteria"/>
</dbReference>
<evidence type="ECO:0000313" key="14">
    <source>
        <dbReference type="Proteomes" id="UP000006443"/>
    </source>
</evidence>
<proteinExistence type="inferred from homology"/>
<protein>
    <recommendedName>
        <fullName evidence="4 7">Flagellar hook-associated protein 1</fullName>
        <shortName evidence="7">HAP1</shortName>
    </recommendedName>
</protein>
<evidence type="ECO:0000256" key="5">
    <source>
        <dbReference type="ARBA" id="ARBA00022525"/>
    </source>
</evidence>